<evidence type="ECO:0000313" key="1">
    <source>
        <dbReference type="EMBL" id="WHP06724.1"/>
    </source>
</evidence>
<proteinExistence type="predicted"/>
<dbReference type="EMBL" id="CP125669">
    <property type="protein sequence ID" value="WHP06724.1"/>
    <property type="molecule type" value="Genomic_DNA"/>
</dbReference>
<gene>
    <name evidence="1" type="ORF">QLH32_04430</name>
</gene>
<keyword evidence="2" id="KW-1185">Reference proteome</keyword>
<dbReference type="Proteomes" id="UP001229836">
    <property type="component" value="Chromosome"/>
</dbReference>
<sequence length="151" mass="16610">MKIKIGIDCGVNTGFAVAIDGILTRVESMTITQAMEAVKELHKQHPNLIVRIEDARKRTWFGNADARQAKSGAGVREGVGSVKRDCSIWEQFCVEQGIQFDLVHPAANITKTKDAYFKKITGWSGRTNEHGRDAAMLVHQFKASSGLLPVS</sequence>
<name>A0ABY8S701_9GAMM</name>
<accession>A0ABY8S701</accession>
<reference evidence="1 2" key="1">
    <citation type="submission" date="2023-05" db="EMBL/GenBank/DDBJ databases">
        <title>The complete genome of Acinetobacter sp. nov KCTC 92772.</title>
        <authorList>
            <person name="Zhou G."/>
        </authorList>
    </citation>
    <scope>NUCLEOTIDE SEQUENCE [LARGE SCALE GENOMIC DNA]</scope>
    <source>
        <strain evidence="1 2">KCTC 92772</strain>
    </source>
</reference>
<protein>
    <submittedName>
        <fullName evidence="1">Uncharacterized protein</fullName>
    </submittedName>
</protein>
<dbReference type="RefSeq" id="WP_283268311.1">
    <property type="nucleotide sequence ID" value="NZ_CP125669.1"/>
</dbReference>
<evidence type="ECO:0000313" key="2">
    <source>
        <dbReference type="Proteomes" id="UP001229836"/>
    </source>
</evidence>
<organism evidence="1 2">
    <name type="scientific">Acinetobacter corruptisaponis</name>
    <dbReference type="NCBI Taxonomy" id="3045147"/>
    <lineage>
        <taxon>Bacteria</taxon>
        <taxon>Pseudomonadati</taxon>
        <taxon>Pseudomonadota</taxon>
        <taxon>Gammaproteobacteria</taxon>
        <taxon>Moraxellales</taxon>
        <taxon>Moraxellaceae</taxon>
        <taxon>Acinetobacter</taxon>
    </lineage>
</organism>